<evidence type="ECO:0000313" key="1">
    <source>
        <dbReference type="EMBL" id="PTQ30523.1"/>
    </source>
</evidence>
<dbReference type="Gramene" id="Mp7g16340.1">
    <property type="protein sequence ID" value="Mp7g16340.1.cds1"/>
    <property type="gene ID" value="Mp7g16340"/>
</dbReference>
<reference evidence="2" key="1">
    <citation type="journal article" date="2017" name="Cell">
        <title>Insights into land plant evolution garnered from the Marchantia polymorpha genome.</title>
        <authorList>
            <person name="Bowman J.L."/>
            <person name="Kohchi T."/>
            <person name="Yamato K.T."/>
            <person name="Jenkins J."/>
            <person name="Shu S."/>
            <person name="Ishizaki K."/>
            <person name="Yamaoka S."/>
            <person name="Nishihama R."/>
            <person name="Nakamura Y."/>
            <person name="Berger F."/>
            <person name="Adam C."/>
            <person name="Aki S.S."/>
            <person name="Althoff F."/>
            <person name="Araki T."/>
            <person name="Arteaga-Vazquez M.A."/>
            <person name="Balasubrmanian S."/>
            <person name="Barry K."/>
            <person name="Bauer D."/>
            <person name="Boehm C.R."/>
            <person name="Briginshaw L."/>
            <person name="Caballero-Perez J."/>
            <person name="Catarino B."/>
            <person name="Chen F."/>
            <person name="Chiyoda S."/>
            <person name="Chovatia M."/>
            <person name="Davies K.M."/>
            <person name="Delmans M."/>
            <person name="Demura T."/>
            <person name="Dierschke T."/>
            <person name="Dolan L."/>
            <person name="Dorantes-Acosta A.E."/>
            <person name="Eklund D.M."/>
            <person name="Florent S.N."/>
            <person name="Flores-Sandoval E."/>
            <person name="Fujiyama A."/>
            <person name="Fukuzawa H."/>
            <person name="Galik B."/>
            <person name="Grimanelli D."/>
            <person name="Grimwood J."/>
            <person name="Grossniklaus U."/>
            <person name="Hamada T."/>
            <person name="Haseloff J."/>
            <person name="Hetherington A.J."/>
            <person name="Higo A."/>
            <person name="Hirakawa Y."/>
            <person name="Hundley H.N."/>
            <person name="Ikeda Y."/>
            <person name="Inoue K."/>
            <person name="Inoue S.I."/>
            <person name="Ishida S."/>
            <person name="Jia Q."/>
            <person name="Kakita M."/>
            <person name="Kanazawa T."/>
            <person name="Kawai Y."/>
            <person name="Kawashima T."/>
            <person name="Kennedy M."/>
            <person name="Kinose K."/>
            <person name="Kinoshita T."/>
            <person name="Kohara Y."/>
            <person name="Koide E."/>
            <person name="Komatsu K."/>
            <person name="Kopischke S."/>
            <person name="Kubo M."/>
            <person name="Kyozuka J."/>
            <person name="Lagercrantz U."/>
            <person name="Lin S.S."/>
            <person name="Lindquist E."/>
            <person name="Lipzen A.M."/>
            <person name="Lu C.W."/>
            <person name="De Luna E."/>
            <person name="Martienssen R.A."/>
            <person name="Minamino N."/>
            <person name="Mizutani M."/>
            <person name="Mizutani M."/>
            <person name="Mochizuki N."/>
            <person name="Monte I."/>
            <person name="Mosher R."/>
            <person name="Nagasaki H."/>
            <person name="Nakagami H."/>
            <person name="Naramoto S."/>
            <person name="Nishitani K."/>
            <person name="Ohtani M."/>
            <person name="Okamoto T."/>
            <person name="Okumura M."/>
            <person name="Phillips J."/>
            <person name="Pollak B."/>
            <person name="Reinders A."/>
            <person name="Rovekamp M."/>
            <person name="Sano R."/>
            <person name="Sawa S."/>
            <person name="Schmid M.W."/>
            <person name="Shirakawa M."/>
            <person name="Solano R."/>
            <person name="Spunde A."/>
            <person name="Suetsugu N."/>
            <person name="Sugano S."/>
            <person name="Sugiyama A."/>
            <person name="Sun R."/>
            <person name="Suzuki Y."/>
            <person name="Takenaka M."/>
            <person name="Takezawa D."/>
            <person name="Tomogane H."/>
            <person name="Tsuzuki M."/>
            <person name="Ueda T."/>
            <person name="Umeda M."/>
            <person name="Ward J.M."/>
            <person name="Watanabe Y."/>
            <person name="Yazaki K."/>
            <person name="Yokoyama R."/>
            <person name="Yoshitake Y."/>
            <person name="Yotsui I."/>
            <person name="Zachgo S."/>
            <person name="Schmutz J."/>
        </authorList>
    </citation>
    <scope>NUCLEOTIDE SEQUENCE [LARGE SCALE GENOMIC DNA]</scope>
    <source>
        <strain evidence="2">Tak-1</strain>
    </source>
</reference>
<keyword evidence="2" id="KW-1185">Reference proteome</keyword>
<dbReference type="Proteomes" id="UP000244005">
    <property type="component" value="Unassembled WGS sequence"/>
</dbReference>
<dbReference type="AlphaFoldDB" id="A0A2R6W9J4"/>
<dbReference type="EMBL" id="KZ772795">
    <property type="protein sequence ID" value="PTQ30523.1"/>
    <property type="molecule type" value="Genomic_DNA"/>
</dbReference>
<protein>
    <submittedName>
        <fullName evidence="1">Uncharacterized protein</fullName>
    </submittedName>
</protein>
<sequence>MDAVACVKGGLILCRRMELILEAFWLCDKEWGLGVRDQSLEARTEPKAESRWVPKSLEEFGISGLEI</sequence>
<evidence type="ECO:0000313" key="2">
    <source>
        <dbReference type="Proteomes" id="UP000244005"/>
    </source>
</evidence>
<proteinExistence type="predicted"/>
<gene>
    <name evidence="1" type="ORF">MARPO_0123s0016</name>
</gene>
<accession>A0A2R6W9J4</accession>
<organism evidence="1 2">
    <name type="scientific">Marchantia polymorpha</name>
    <name type="common">Common liverwort</name>
    <name type="synonym">Marchantia aquatica</name>
    <dbReference type="NCBI Taxonomy" id="3197"/>
    <lineage>
        <taxon>Eukaryota</taxon>
        <taxon>Viridiplantae</taxon>
        <taxon>Streptophyta</taxon>
        <taxon>Embryophyta</taxon>
        <taxon>Marchantiophyta</taxon>
        <taxon>Marchantiopsida</taxon>
        <taxon>Marchantiidae</taxon>
        <taxon>Marchantiales</taxon>
        <taxon>Marchantiaceae</taxon>
        <taxon>Marchantia</taxon>
    </lineage>
</organism>
<name>A0A2R6W9J4_MARPO</name>